<dbReference type="AlphaFoldDB" id="A0A087TA60"/>
<evidence type="ECO:0000313" key="2">
    <source>
        <dbReference type="Proteomes" id="UP000054359"/>
    </source>
</evidence>
<dbReference type="Proteomes" id="UP000054359">
    <property type="component" value="Unassembled WGS sequence"/>
</dbReference>
<evidence type="ECO:0000313" key="1">
    <source>
        <dbReference type="EMBL" id="KFM61999.1"/>
    </source>
</evidence>
<sequence length="265" mass="30288">MLLNIFFPNAYSFFFPPSDGKLHARCFVEIVDSSSHLPFMAMIYDNGLRFCVDDIHPGQVIVATHMKVCHLPNELLSCYQVRTYLKATHYTEIFTTHAQDSPYVRYPAVTAVASIIRDNQNEVDFLQSSVLRAGGIAMFLRGYKTLDAYKASFGESLAGKMIPGAYWKVALENLIHRERRCVTLGGFIIQVDYVDLQTVDSPQSTYGWSYSSNIASRRTLFVNIKARYKLGDILPLNPTQNEQLLFPSKYDSGNEYHFKMYRQFP</sequence>
<accession>A0A087TA60</accession>
<feature type="non-terminal residue" evidence="1">
    <location>
        <position position="265"/>
    </location>
</feature>
<organism evidence="1 2">
    <name type="scientific">Stegodyphus mimosarum</name>
    <name type="common">African social velvet spider</name>
    <dbReference type="NCBI Taxonomy" id="407821"/>
    <lineage>
        <taxon>Eukaryota</taxon>
        <taxon>Metazoa</taxon>
        <taxon>Ecdysozoa</taxon>
        <taxon>Arthropoda</taxon>
        <taxon>Chelicerata</taxon>
        <taxon>Arachnida</taxon>
        <taxon>Araneae</taxon>
        <taxon>Araneomorphae</taxon>
        <taxon>Entelegynae</taxon>
        <taxon>Eresoidea</taxon>
        <taxon>Eresidae</taxon>
        <taxon>Stegodyphus</taxon>
    </lineage>
</organism>
<dbReference type="OrthoDB" id="6409301at2759"/>
<reference evidence="1 2" key="1">
    <citation type="submission" date="2013-11" db="EMBL/GenBank/DDBJ databases">
        <title>Genome sequencing of Stegodyphus mimosarum.</title>
        <authorList>
            <person name="Bechsgaard J."/>
        </authorList>
    </citation>
    <scope>NUCLEOTIDE SEQUENCE [LARGE SCALE GENOMIC DNA]</scope>
</reference>
<name>A0A087TA60_STEMI</name>
<dbReference type="PANTHER" id="PTHR14944:SF2">
    <property type="entry name" value="RPA-RELATED PROTEIN RADX"/>
    <property type="match status" value="1"/>
</dbReference>
<keyword evidence="2" id="KW-1185">Reference proteome</keyword>
<gene>
    <name evidence="1" type="ORF">X975_01445</name>
</gene>
<protein>
    <submittedName>
        <fullName evidence="1">Uncharacterized protein</fullName>
    </submittedName>
</protein>
<dbReference type="InterPro" id="IPR040893">
    <property type="entry name" value="RADX"/>
</dbReference>
<dbReference type="PANTHER" id="PTHR14944">
    <property type="entry name" value="RPA-RELATED PROTEIN RADX"/>
    <property type="match status" value="1"/>
</dbReference>
<dbReference type="GO" id="GO:0003697">
    <property type="term" value="F:single-stranded DNA binding"/>
    <property type="evidence" value="ECO:0007669"/>
    <property type="project" value="InterPro"/>
</dbReference>
<dbReference type="EMBL" id="KK114248">
    <property type="protein sequence ID" value="KFM61999.1"/>
    <property type="molecule type" value="Genomic_DNA"/>
</dbReference>
<proteinExistence type="predicted"/>